<dbReference type="Proteomes" id="UP001054945">
    <property type="component" value="Unassembled WGS sequence"/>
</dbReference>
<gene>
    <name evidence="1" type="ORF">CEXT_401181</name>
</gene>
<accession>A0AAV4PZE0</accession>
<evidence type="ECO:0000313" key="1">
    <source>
        <dbReference type="EMBL" id="GIY01497.1"/>
    </source>
</evidence>
<reference evidence="1 2" key="1">
    <citation type="submission" date="2021-06" db="EMBL/GenBank/DDBJ databases">
        <title>Caerostris extrusa draft genome.</title>
        <authorList>
            <person name="Kono N."/>
            <person name="Arakawa K."/>
        </authorList>
    </citation>
    <scope>NUCLEOTIDE SEQUENCE [LARGE SCALE GENOMIC DNA]</scope>
</reference>
<dbReference type="EMBL" id="BPLR01005328">
    <property type="protein sequence ID" value="GIY01497.1"/>
    <property type="molecule type" value="Genomic_DNA"/>
</dbReference>
<proteinExistence type="predicted"/>
<comment type="caution">
    <text evidence="1">The sequence shown here is derived from an EMBL/GenBank/DDBJ whole genome shotgun (WGS) entry which is preliminary data.</text>
</comment>
<sequence>MSSKDMLTEWPSQYIGDWTSYYGYLWEKLLRQILQQLGVFGSPPTHRNFNGLSSRNMFSHPNLLFSFEVPSKVPGEMVHAPLGVRSETFEKFLEILLLCSVAAPSESFGSEARRFKSNANN</sequence>
<name>A0AAV4PZE0_CAEEX</name>
<evidence type="ECO:0000313" key="2">
    <source>
        <dbReference type="Proteomes" id="UP001054945"/>
    </source>
</evidence>
<keyword evidence="2" id="KW-1185">Reference proteome</keyword>
<protein>
    <submittedName>
        <fullName evidence="1">Uncharacterized protein</fullName>
    </submittedName>
</protein>
<dbReference type="AlphaFoldDB" id="A0AAV4PZE0"/>
<organism evidence="1 2">
    <name type="scientific">Caerostris extrusa</name>
    <name type="common">Bark spider</name>
    <name type="synonym">Caerostris bankana</name>
    <dbReference type="NCBI Taxonomy" id="172846"/>
    <lineage>
        <taxon>Eukaryota</taxon>
        <taxon>Metazoa</taxon>
        <taxon>Ecdysozoa</taxon>
        <taxon>Arthropoda</taxon>
        <taxon>Chelicerata</taxon>
        <taxon>Arachnida</taxon>
        <taxon>Araneae</taxon>
        <taxon>Araneomorphae</taxon>
        <taxon>Entelegynae</taxon>
        <taxon>Araneoidea</taxon>
        <taxon>Araneidae</taxon>
        <taxon>Caerostris</taxon>
    </lineage>
</organism>